<reference evidence="2" key="1">
    <citation type="journal article" date="2019" name="Int. J. Syst. Evol. Microbiol.">
        <title>The Global Catalogue of Microorganisms (GCM) 10K type strain sequencing project: providing services to taxonomists for standard genome sequencing and annotation.</title>
        <authorList>
            <consortium name="The Broad Institute Genomics Platform"/>
            <consortium name="The Broad Institute Genome Sequencing Center for Infectious Disease"/>
            <person name="Wu L."/>
            <person name="Ma J."/>
        </authorList>
    </citation>
    <scope>NUCLEOTIDE SEQUENCE [LARGE SCALE GENOMIC DNA]</scope>
    <source>
        <strain evidence="2">NBRC 15640</strain>
    </source>
</reference>
<accession>A0AAV5NSI4</accession>
<proteinExistence type="predicted"/>
<protein>
    <submittedName>
        <fullName evidence="1">Uncharacterized protein</fullName>
    </submittedName>
</protein>
<name>A0AAV5NSI4_9VIBR</name>
<comment type="caution">
    <text evidence="1">The sequence shown here is derived from an EMBL/GenBank/DDBJ whole genome shotgun (WGS) entry which is preliminary data.</text>
</comment>
<gene>
    <name evidence="1" type="ORF">GCM10007932_26490</name>
</gene>
<keyword evidence="2" id="KW-1185">Reference proteome</keyword>
<organism evidence="1 2">
    <name type="scientific">Vibrio penaeicida</name>
    <dbReference type="NCBI Taxonomy" id="104609"/>
    <lineage>
        <taxon>Bacteria</taxon>
        <taxon>Pseudomonadati</taxon>
        <taxon>Pseudomonadota</taxon>
        <taxon>Gammaproteobacteria</taxon>
        <taxon>Vibrionales</taxon>
        <taxon>Vibrionaceae</taxon>
        <taxon>Vibrio</taxon>
    </lineage>
</organism>
<dbReference type="EMBL" id="BSNX01000030">
    <property type="protein sequence ID" value="GLQ73289.1"/>
    <property type="molecule type" value="Genomic_DNA"/>
</dbReference>
<dbReference type="Proteomes" id="UP001156690">
    <property type="component" value="Unassembled WGS sequence"/>
</dbReference>
<dbReference type="AlphaFoldDB" id="A0AAV5NSI4"/>
<sequence length="55" mass="6333">MESLPLNQEYRAAFENVIVLLRAESERGLSQEELKQLDAHISACRLYENQRGANQ</sequence>
<dbReference type="RefSeq" id="WP_185829820.1">
    <property type="nucleotide sequence ID" value="NZ_AP025144.1"/>
</dbReference>
<evidence type="ECO:0000313" key="2">
    <source>
        <dbReference type="Proteomes" id="UP001156690"/>
    </source>
</evidence>
<evidence type="ECO:0000313" key="1">
    <source>
        <dbReference type="EMBL" id="GLQ73289.1"/>
    </source>
</evidence>